<reference evidence="2 3" key="1">
    <citation type="submission" date="2018-06" db="EMBL/GenBank/DDBJ databases">
        <title>Genomic Encyclopedia of Archaeal and Bacterial Type Strains, Phase II (KMG-II): from individual species to whole genera.</title>
        <authorList>
            <person name="Goeker M."/>
        </authorList>
    </citation>
    <scope>NUCLEOTIDE SEQUENCE [LARGE SCALE GENOMIC DNA]</scope>
    <source>
        <strain evidence="2 3">DSM 22009</strain>
    </source>
</reference>
<gene>
    <name evidence="2" type="ORF">LX81_01929</name>
</gene>
<organism evidence="2 3">
    <name type="scientific">Palleronia aestuarii</name>
    <dbReference type="NCBI Taxonomy" id="568105"/>
    <lineage>
        <taxon>Bacteria</taxon>
        <taxon>Pseudomonadati</taxon>
        <taxon>Pseudomonadota</taxon>
        <taxon>Alphaproteobacteria</taxon>
        <taxon>Rhodobacterales</taxon>
        <taxon>Roseobacteraceae</taxon>
        <taxon>Palleronia</taxon>
    </lineage>
</organism>
<evidence type="ECO:0000313" key="2">
    <source>
        <dbReference type="EMBL" id="PZX16559.1"/>
    </source>
</evidence>
<evidence type="ECO:0000259" key="1">
    <source>
        <dbReference type="PROSITE" id="PS51186"/>
    </source>
</evidence>
<dbReference type="EMBL" id="QKZL01000006">
    <property type="protein sequence ID" value="PZX16559.1"/>
    <property type="molecule type" value="Genomic_DNA"/>
</dbReference>
<protein>
    <submittedName>
        <fullName evidence="2">Acetyltransferase (GNAT) family protein</fullName>
    </submittedName>
</protein>
<dbReference type="Pfam" id="PF00583">
    <property type="entry name" value="Acetyltransf_1"/>
    <property type="match status" value="1"/>
</dbReference>
<name>A0A2W7Q4E9_9RHOB</name>
<evidence type="ECO:0000313" key="3">
    <source>
        <dbReference type="Proteomes" id="UP000248916"/>
    </source>
</evidence>
<feature type="domain" description="N-acetyltransferase" evidence="1">
    <location>
        <begin position="10"/>
        <end position="163"/>
    </location>
</feature>
<dbReference type="Proteomes" id="UP000248916">
    <property type="component" value="Unassembled WGS sequence"/>
</dbReference>
<dbReference type="RefSeq" id="WP_170133905.1">
    <property type="nucleotide sequence ID" value="NZ_QKZL01000006.1"/>
</dbReference>
<dbReference type="PROSITE" id="PS51186">
    <property type="entry name" value="GNAT"/>
    <property type="match status" value="1"/>
</dbReference>
<dbReference type="InterPro" id="IPR016181">
    <property type="entry name" value="Acyl_CoA_acyltransferase"/>
</dbReference>
<dbReference type="SUPFAM" id="SSF55729">
    <property type="entry name" value="Acyl-CoA N-acyltransferases (Nat)"/>
    <property type="match status" value="1"/>
</dbReference>
<dbReference type="InterPro" id="IPR000182">
    <property type="entry name" value="GNAT_dom"/>
</dbReference>
<keyword evidence="3" id="KW-1185">Reference proteome</keyword>
<accession>A0A2W7Q4E9</accession>
<proteinExistence type="predicted"/>
<dbReference type="GO" id="GO:0016747">
    <property type="term" value="F:acyltransferase activity, transferring groups other than amino-acyl groups"/>
    <property type="evidence" value="ECO:0007669"/>
    <property type="project" value="InterPro"/>
</dbReference>
<dbReference type="Gene3D" id="3.40.630.30">
    <property type="match status" value="1"/>
</dbReference>
<dbReference type="AlphaFoldDB" id="A0A2W7Q4E9"/>
<dbReference type="CDD" id="cd04301">
    <property type="entry name" value="NAT_SF"/>
    <property type="match status" value="1"/>
</dbReference>
<sequence>MPDIPAAPHSVIRRLWPFDRRIVRKHLLRLDAESRRLRFTGTISDEVLRAHADRLFRLDTVMFGAFVGGELRAVGELTTLGSGRPFEAEAAFSVERAWQSQGIGSALFSHLVLAARNRGMRVLHMNCLAENARMRHLAARQGMQLVRLEGDYDATLSAAAPTPATLAREAFSEMAAVLAAGARWSFGGRERASGSR</sequence>
<comment type="caution">
    <text evidence="2">The sequence shown here is derived from an EMBL/GenBank/DDBJ whole genome shotgun (WGS) entry which is preliminary data.</text>
</comment>
<keyword evidence="2" id="KW-0808">Transferase</keyword>